<protein>
    <submittedName>
        <fullName evidence="2">Uncharacterized protein</fullName>
    </submittedName>
</protein>
<dbReference type="Gene3D" id="3.40.800.20">
    <property type="entry name" value="Histone deacetylase domain"/>
    <property type="match status" value="1"/>
</dbReference>
<dbReference type="InterPro" id="IPR023696">
    <property type="entry name" value="Ureohydrolase_dom_sf"/>
</dbReference>
<evidence type="ECO:0000313" key="3">
    <source>
        <dbReference type="Proteomes" id="UP000232323"/>
    </source>
</evidence>
<comment type="caution">
    <text evidence="2">The sequence shown here is derived from an EMBL/GenBank/DDBJ whole genome shotgun (WGS) entry which is preliminary data.</text>
</comment>
<feature type="region of interest" description="Disordered" evidence="1">
    <location>
        <begin position="129"/>
        <end position="237"/>
    </location>
</feature>
<dbReference type="AlphaFoldDB" id="A0A250XSQ4"/>
<dbReference type="EMBL" id="BEGY01000225">
    <property type="protein sequence ID" value="GAX86085.1"/>
    <property type="molecule type" value="Genomic_DNA"/>
</dbReference>
<dbReference type="SUPFAM" id="SSF52768">
    <property type="entry name" value="Arginase/deacetylase"/>
    <property type="match status" value="1"/>
</dbReference>
<proteinExistence type="predicted"/>
<dbReference type="InterPro" id="IPR037138">
    <property type="entry name" value="His_deacetylse_dom_sf"/>
</dbReference>
<dbReference type="STRING" id="1157962.A0A250XSQ4"/>
<dbReference type="OrthoDB" id="424012at2759"/>
<feature type="compositionally biased region" description="Basic and acidic residues" evidence="1">
    <location>
        <begin position="186"/>
        <end position="195"/>
    </location>
</feature>
<gene>
    <name evidence="2" type="ORF">CEUSTIGMA_g13498.t1</name>
</gene>
<accession>A0A250XSQ4</accession>
<dbReference type="Proteomes" id="UP000232323">
    <property type="component" value="Unassembled WGS sequence"/>
</dbReference>
<name>A0A250XSQ4_9CHLO</name>
<reference evidence="2 3" key="1">
    <citation type="submission" date="2017-08" db="EMBL/GenBank/DDBJ databases">
        <title>Acidophilic green algal genome provides insights into adaptation to an acidic environment.</title>
        <authorList>
            <person name="Hirooka S."/>
            <person name="Hirose Y."/>
            <person name="Kanesaki Y."/>
            <person name="Higuchi S."/>
            <person name="Fujiwara T."/>
            <person name="Onuma R."/>
            <person name="Era A."/>
            <person name="Ohbayashi R."/>
            <person name="Uzuka A."/>
            <person name="Nozaki H."/>
            <person name="Yoshikawa H."/>
            <person name="Miyagishima S.Y."/>
        </authorList>
    </citation>
    <scope>NUCLEOTIDE SEQUENCE [LARGE SCALE GENOMIC DNA]</scope>
    <source>
        <strain evidence="2 3">NIES-2499</strain>
    </source>
</reference>
<feature type="compositionally biased region" description="Basic and acidic residues" evidence="1">
    <location>
        <begin position="159"/>
        <end position="178"/>
    </location>
</feature>
<organism evidence="2 3">
    <name type="scientific">Chlamydomonas eustigma</name>
    <dbReference type="NCBI Taxonomy" id="1157962"/>
    <lineage>
        <taxon>Eukaryota</taxon>
        <taxon>Viridiplantae</taxon>
        <taxon>Chlorophyta</taxon>
        <taxon>core chlorophytes</taxon>
        <taxon>Chlorophyceae</taxon>
        <taxon>CS clade</taxon>
        <taxon>Chlamydomonadales</taxon>
        <taxon>Chlamydomonadaceae</taxon>
        <taxon>Chlamydomonas</taxon>
    </lineage>
</organism>
<evidence type="ECO:0000256" key="1">
    <source>
        <dbReference type="SAM" id="MobiDB-lite"/>
    </source>
</evidence>
<evidence type="ECO:0000313" key="2">
    <source>
        <dbReference type="EMBL" id="GAX86085.1"/>
    </source>
</evidence>
<keyword evidence="3" id="KW-1185">Reference proteome</keyword>
<sequence length="237" mass="25198">MLRHTPEFIFIEQFCKGRIVSVLEGGYNLRGGLVSAFARSVAAHVRALADGSKRLWDPSDSEKEREMEARDKLKQLSSLQQNIEVGGKLRATDTFVTKVDTLNGSSSPPCLPPALPEVSATTASVHNDVSSDQNAEMASGGTDKAVLGGGAISAGNDAPCKEVERMQGGKSRMEDEQTRLAASHLEAAHAKKRDMSGFSEAVPSPADAGSSKRSRRGQPVDYEALNAKLEAETGASK</sequence>